<feature type="transmembrane region" description="Helical" evidence="1">
    <location>
        <begin position="6"/>
        <end position="23"/>
    </location>
</feature>
<name>A0ABY8X6U0_9BACL</name>
<sequence length="138" mass="15627">MIEHLLWIALVYGLSAATVRFVYRTLQSNQKQTEQTRYVLITSNHGFILEWIIRALSLDASLRGKTHHVTVVDYGSSDETLLLLNRLFDITGIELDIMAGDESLSYMNVSGIQEREDTKTIDLRQEGALQGIPFVSKL</sequence>
<organism evidence="2 3">
    <name type="scientific">Paenibacillus polygoni</name>
    <dbReference type="NCBI Taxonomy" id="3050112"/>
    <lineage>
        <taxon>Bacteria</taxon>
        <taxon>Bacillati</taxon>
        <taxon>Bacillota</taxon>
        <taxon>Bacilli</taxon>
        <taxon>Bacillales</taxon>
        <taxon>Paenibacillaceae</taxon>
        <taxon>Paenibacillus</taxon>
    </lineage>
</organism>
<evidence type="ECO:0000313" key="3">
    <source>
        <dbReference type="Proteomes" id="UP001236415"/>
    </source>
</evidence>
<gene>
    <name evidence="2" type="ORF">QPK24_21720</name>
</gene>
<dbReference type="EMBL" id="CP127162">
    <property type="protein sequence ID" value="WIV18910.1"/>
    <property type="molecule type" value="Genomic_DNA"/>
</dbReference>
<evidence type="ECO:0008006" key="4">
    <source>
        <dbReference type="Google" id="ProtNLM"/>
    </source>
</evidence>
<keyword evidence="1" id="KW-1133">Transmembrane helix</keyword>
<keyword evidence="1" id="KW-0472">Membrane</keyword>
<accession>A0ABY8X6U0</accession>
<dbReference type="Proteomes" id="UP001236415">
    <property type="component" value="Chromosome"/>
</dbReference>
<protein>
    <recommendedName>
        <fullName evidence="4">Glycosyl transferase family 2</fullName>
    </recommendedName>
</protein>
<evidence type="ECO:0000313" key="2">
    <source>
        <dbReference type="EMBL" id="WIV18910.1"/>
    </source>
</evidence>
<evidence type="ECO:0000256" key="1">
    <source>
        <dbReference type="SAM" id="Phobius"/>
    </source>
</evidence>
<reference evidence="2 3" key="1">
    <citation type="submission" date="2023-06" db="EMBL/GenBank/DDBJ databases">
        <title>Paenibacillus polygonum sp. nov., an endophytic bacterium, isolated from Polygonum lapathifolium L. in Nanji Wetland National Nature Reserve, South of Poyang Lake, Jiangxi Province, China.</title>
        <authorList>
            <person name="Yu Z."/>
        </authorList>
    </citation>
    <scope>NUCLEOTIDE SEQUENCE [LARGE SCALE GENOMIC DNA]</scope>
    <source>
        <strain evidence="2 3">C31</strain>
    </source>
</reference>
<proteinExistence type="predicted"/>
<keyword evidence="1" id="KW-0812">Transmembrane</keyword>
<dbReference type="RefSeq" id="WP_285744639.1">
    <property type="nucleotide sequence ID" value="NZ_CP127162.1"/>
</dbReference>
<keyword evidence="3" id="KW-1185">Reference proteome</keyword>